<gene>
    <name evidence="1" type="ORF">DMP10_06655</name>
</gene>
<sequence>MGVSVLVLGHSGAGKSTSLRNFSDGDIGIFNVAGKPLPFRKKLPKLDHAAYGQIHQVLQSNKLRAYVIDDANYLMAFQNFRMAKQTGYGKFTDMAVAFEGLLEAANHTNDDTIVYFMMHPDYDETGRMKPKSIGKMLDNQLTIEGMFPIVLLAENDESGYHFVTKSDGTNPVKAPMGMFAEAVIDNDLKAVDDAIREYYEMEPLSVVGKGGEEPRNDGSK</sequence>
<keyword evidence="2" id="KW-1185">Reference proteome</keyword>
<dbReference type="Proteomes" id="UP000278327">
    <property type="component" value="Unassembled WGS sequence"/>
</dbReference>
<evidence type="ECO:0000313" key="1">
    <source>
        <dbReference type="EMBL" id="RNL37939.1"/>
    </source>
</evidence>
<comment type="caution">
    <text evidence="1">The sequence shown here is derived from an EMBL/GenBank/DDBJ whole genome shotgun (WGS) entry which is preliminary data.</text>
</comment>
<reference evidence="1 2" key="1">
    <citation type="journal article" date="2019" name="Microbiol. Resour. Announc.">
        <title>Draft Genome Sequences of Type Strains of Gordonibacter faecihominis, Paraeggerthella hongkongensis, Parvibacter caecicola,Slackia equolifaciens, Slackia faecicanis, and Slackia isoflavoniconvertens.</title>
        <authorList>
            <person name="Danylec N."/>
            <person name="Stoll D.A."/>
            <person name="Dotsch A."/>
            <person name="Huch M."/>
        </authorList>
    </citation>
    <scope>NUCLEOTIDE SEQUENCE [LARGE SCALE GENOMIC DNA]</scope>
    <source>
        <strain evidence="1 2">DSM 18785</strain>
    </source>
</reference>
<accession>A0A3N0ATT0</accession>
<name>A0A3N0ATT0_9ACTN</name>
<organism evidence="1 2">
    <name type="scientific">Adlercreutzia equolifaciens subsp. celatus DSM 18785</name>
    <dbReference type="NCBI Taxonomy" id="1121021"/>
    <lineage>
        <taxon>Bacteria</taxon>
        <taxon>Bacillati</taxon>
        <taxon>Actinomycetota</taxon>
        <taxon>Coriobacteriia</taxon>
        <taxon>Eggerthellales</taxon>
        <taxon>Eggerthellaceae</taxon>
        <taxon>Adlercreutzia</taxon>
    </lineage>
</organism>
<evidence type="ECO:0008006" key="3">
    <source>
        <dbReference type="Google" id="ProtNLM"/>
    </source>
</evidence>
<proteinExistence type="predicted"/>
<dbReference type="RefSeq" id="WP_117284412.1">
    <property type="nucleotide sequence ID" value="NZ_JAMTCE010000006.1"/>
</dbReference>
<dbReference type="AlphaFoldDB" id="A0A3N0ATT0"/>
<protein>
    <recommendedName>
        <fullName evidence="3">ATP-binding protein</fullName>
    </recommendedName>
</protein>
<evidence type="ECO:0000313" key="2">
    <source>
        <dbReference type="Proteomes" id="UP000278327"/>
    </source>
</evidence>
<dbReference type="EMBL" id="QICA01000009">
    <property type="protein sequence ID" value="RNL37939.1"/>
    <property type="molecule type" value="Genomic_DNA"/>
</dbReference>